<dbReference type="EMBL" id="SJTG01000001">
    <property type="protein sequence ID" value="TCI11901.1"/>
    <property type="molecule type" value="Genomic_DNA"/>
</dbReference>
<gene>
    <name evidence="1" type="ORF">EZM97_00570</name>
</gene>
<accession>A0A4R0YTY9</accession>
<evidence type="ECO:0000313" key="1">
    <source>
        <dbReference type="EMBL" id="TCI11901.1"/>
    </source>
</evidence>
<protein>
    <submittedName>
        <fullName evidence="1">Uncharacterized protein</fullName>
    </submittedName>
</protein>
<name>A0A4R0YTY9_9GAMM</name>
<evidence type="ECO:0000313" key="2">
    <source>
        <dbReference type="Proteomes" id="UP000291822"/>
    </source>
</evidence>
<dbReference type="AlphaFoldDB" id="A0A4R0YTY9"/>
<dbReference type="PROSITE" id="PS51257">
    <property type="entry name" value="PROKAR_LIPOPROTEIN"/>
    <property type="match status" value="1"/>
</dbReference>
<dbReference type="Proteomes" id="UP000291822">
    <property type="component" value="Unassembled WGS sequence"/>
</dbReference>
<keyword evidence="2" id="KW-1185">Reference proteome</keyword>
<comment type="caution">
    <text evidence="1">The sequence shown here is derived from an EMBL/GenBank/DDBJ whole genome shotgun (WGS) entry which is preliminary data.</text>
</comment>
<dbReference type="RefSeq" id="WP_131151320.1">
    <property type="nucleotide sequence ID" value="NZ_SJTG01000001.1"/>
</dbReference>
<organism evidence="1 2">
    <name type="scientific">Dyella soli</name>
    <dbReference type="NCBI Taxonomy" id="522319"/>
    <lineage>
        <taxon>Bacteria</taxon>
        <taxon>Pseudomonadati</taxon>
        <taxon>Pseudomonadota</taxon>
        <taxon>Gammaproteobacteria</taxon>
        <taxon>Lysobacterales</taxon>
        <taxon>Rhodanobacteraceae</taxon>
        <taxon>Dyella</taxon>
    </lineage>
</organism>
<proteinExistence type="predicted"/>
<reference evidence="1 2" key="1">
    <citation type="submission" date="2019-02" db="EMBL/GenBank/DDBJ databases">
        <title>Dyella amyloliquefaciens sp. nov., isolated from forest soil.</title>
        <authorList>
            <person name="Gao Z.-H."/>
            <person name="Qiu L.-H."/>
        </authorList>
    </citation>
    <scope>NUCLEOTIDE SEQUENCE [LARGE SCALE GENOMIC DNA]</scope>
    <source>
        <strain evidence="1 2">KACC 12747</strain>
    </source>
</reference>
<sequence>MRTLLFVVYYALALMGCSSPRTVTELHSDIDGKVFHGRVVARDGISKFECLDSATGKCRFFVHAGDCSTAAKGATPCTPPPVDPVEVASGQMREVANLPRNIRICLAVDSTGRC</sequence>